<evidence type="ECO:0000313" key="2">
    <source>
        <dbReference type="Proteomes" id="UP000050420"/>
    </source>
</evidence>
<dbReference type="Proteomes" id="UP000050420">
    <property type="component" value="Unassembled WGS sequence"/>
</dbReference>
<protein>
    <submittedName>
        <fullName evidence="1">Uncharacterized protein</fullName>
    </submittedName>
</protein>
<comment type="caution">
    <text evidence="1">The sequence shown here is derived from an EMBL/GenBank/DDBJ whole genome shotgun (WGS) entry which is preliminary data.</text>
</comment>
<reference evidence="1 2" key="1">
    <citation type="submission" date="2015-09" db="EMBL/GenBank/DDBJ databases">
        <title>Genome announcement of multiple Pseudomonas syringae strains.</title>
        <authorList>
            <person name="Thakur S."/>
            <person name="Wang P.W."/>
            <person name="Gong Y."/>
            <person name="Weir B.S."/>
            <person name="Guttman D.S."/>
        </authorList>
    </citation>
    <scope>NUCLEOTIDE SEQUENCE [LARGE SCALE GENOMIC DNA]</scope>
    <source>
        <strain evidence="1 2">ICMP4331</strain>
    </source>
</reference>
<organism evidence="1 2">
    <name type="scientific">Pseudomonas amygdali pv. mori</name>
    <dbReference type="NCBI Taxonomy" id="34065"/>
    <lineage>
        <taxon>Bacteria</taxon>
        <taxon>Pseudomonadati</taxon>
        <taxon>Pseudomonadota</taxon>
        <taxon>Gammaproteobacteria</taxon>
        <taxon>Pseudomonadales</taxon>
        <taxon>Pseudomonadaceae</taxon>
        <taxon>Pseudomonas</taxon>
        <taxon>Pseudomonas amygdali</taxon>
    </lineage>
</organism>
<dbReference type="AlphaFoldDB" id="A0A0P9ZMN4"/>
<proteinExistence type="predicted"/>
<evidence type="ECO:0000313" key="1">
    <source>
        <dbReference type="EMBL" id="KPX92650.1"/>
    </source>
</evidence>
<accession>A0A0P9ZMN4</accession>
<dbReference type="PATRIC" id="fig|34065.5.peg.4267"/>
<dbReference type="EMBL" id="LJQU01000326">
    <property type="protein sequence ID" value="KPX92650.1"/>
    <property type="molecule type" value="Genomic_DNA"/>
</dbReference>
<gene>
    <name evidence="1" type="ORF">ALO63_02989</name>
</gene>
<sequence length="47" mass="4923">MLAHSETNKKSSAILTNGLPVEGSIGTDLCFFVGHLGDETAPSDVVY</sequence>
<name>A0A0P9ZMN4_PSEA0</name>